<dbReference type="EMBL" id="GGEC01048929">
    <property type="protein sequence ID" value="MBX29413.1"/>
    <property type="molecule type" value="Transcribed_RNA"/>
</dbReference>
<reference evidence="1" key="1">
    <citation type="submission" date="2018-02" db="EMBL/GenBank/DDBJ databases">
        <title>Rhizophora mucronata_Transcriptome.</title>
        <authorList>
            <person name="Meera S.P."/>
            <person name="Sreeshan A."/>
            <person name="Augustine A."/>
        </authorList>
    </citation>
    <scope>NUCLEOTIDE SEQUENCE</scope>
    <source>
        <tissue evidence="1">Leaf</tissue>
    </source>
</reference>
<evidence type="ECO:0000313" key="1">
    <source>
        <dbReference type="EMBL" id="MBX29413.1"/>
    </source>
</evidence>
<proteinExistence type="predicted"/>
<accession>A0A2P2MGR3</accession>
<sequence>MLRFEAVCFSSLVGRSTVVLFGTASDNLGSESGSYSVVSFLLTANPKTLICLDV</sequence>
<organism evidence="1">
    <name type="scientific">Rhizophora mucronata</name>
    <name type="common">Asiatic mangrove</name>
    <dbReference type="NCBI Taxonomy" id="61149"/>
    <lineage>
        <taxon>Eukaryota</taxon>
        <taxon>Viridiplantae</taxon>
        <taxon>Streptophyta</taxon>
        <taxon>Embryophyta</taxon>
        <taxon>Tracheophyta</taxon>
        <taxon>Spermatophyta</taxon>
        <taxon>Magnoliopsida</taxon>
        <taxon>eudicotyledons</taxon>
        <taxon>Gunneridae</taxon>
        <taxon>Pentapetalae</taxon>
        <taxon>rosids</taxon>
        <taxon>fabids</taxon>
        <taxon>Malpighiales</taxon>
        <taxon>Rhizophoraceae</taxon>
        <taxon>Rhizophora</taxon>
    </lineage>
</organism>
<name>A0A2P2MGR3_RHIMU</name>
<dbReference type="AlphaFoldDB" id="A0A2P2MGR3"/>
<protein>
    <submittedName>
        <fullName evidence="1">Uncharacterized protein</fullName>
    </submittedName>
</protein>